<dbReference type="SUPFAM" id="SSF52058">
    <property type="entry name" value="L domain-like"/>
    <property type="match status" value="2"/>
</dbReference>
<dbReference type="EMBL" id="VSWD01000007">
    <property type="protein sequence ID" value="KAK3097802.1"/>
    <property type="molecule type" value="Genomic_DNA"/>
</dbReference>
<dbReference type="Gene3D" id="3.80.10.10">
    <property type="entry name" value="Ribonuclease Inhibitor"/>
    <property type="match status" value="5"/>
</dbReference>
<accession>A0AA88Y4F5</accession>
<evidence type="ECO:0000313" key="7">
    <source>
        <dbReference type="EMBL" id="KAK3097802.1"/>
    </source>
</evidence>
<comment type="caution">
    <text evidence="7">The sequence shown here is derived from an EMBL/GenBank/DDBJ whole genome shotgun (WGS) entry which is preliminary data.</text>
</comment>
<dbReference type="Pfam" id="PF13855">
    <property type="entry name" value="LRR_8"/>
    <property type="match status" value="4"/>
</dbReference>
<keyword evidence="3" id="KW-0677">Repeat</keyword>
<dbReference type="InterPro" id="IPR025875">
    <property type="entry name" value="Leu-rich_rpt_4"/>
</dbReference>
<keyword evidence="4" id="KW-0812">Transmembrane</keyword>
<keyword evidence="4" id="KW-0472">Membrane</keyword>
<gene>
    <name evidence="7" type="ORF">FSP39_013340</name>
</gene>
<dbReference type="PANTHER" id="PTHR45712">
    <property type="entry name" value="AGAP008170-PA"/>
    <property type="match status" value="1"/>
</dbReference>
<keyword evidence="4" id="KW-1133">Transmembrane helix</keyword>
<dbReference type="InterPro" id="IPR001611">
    <property type="entry name" value="Leu-rich_rpt"/>
</dbReference>
<dbReference type="InterPro" id="IPR017241">
    <property type="entry name" value="Toll-like_receptor"/>
</dbReference>
<dbReference type="SMART" id="SM00365">
    <property type="entry name" value="LRR_SD22"/>
    <property type="match status" value="7"/>
</dbReference>
<feature type="domain" description="LRRCT" evidence="6">
    <location>
        <begin position="621"/>
        <end position="676"/>
    </location>
</feature>
<protein>
    <recommendedName>
        <fullName evidence="6">LRRCT domain-containing protein</fullName>
    </recommendedName>
</protein>
<evidence type="ECO:0000256" key="4">
    <source>
        <dbReference type="SAM" id="Phobius"/>
    </source>
</evidence>
<evidence type="ECO:0000259" key="6">
    <source>
        <dbReference type="SMART" id="SM00082"/>
    </source>
</evidence>
<feature type="transmembrane region" description="Helical" evidence="4">
    <location>
        <begin position="679"/>
        <end position="702"/>
    </location>
</feature>
<evidence type="ECO:0000313" key="8">
    <source>
        <dbReference type="Proteomes" id="UP001186944"/>
    </source>
</evidence>
<dbReference type="SMART" id="SM00082">
    <property type="entry name" value="LRRCT"/>
    <property type="match status" value="1"/>
</dbReference>
<keyword evidence="8" id="KW-1185">Reference proteome</keyword>
<dbReference type="GO" id="GO:0002224">
    <property type="term" value="P:toll-like receptor signaling pathway"/>
    <property type="evidence" value="ECO:0007669"/>
    <property type="project" value="InterPro"/>
</dbReference>
<dbReference type="PIRSF" id="PIRSF037595">
    <property type="entry name" value="Toll-like_receptor"/>
    <property type="match status" value="1"/>
</dbReference>
<evidence type="ECO:0000256" key="3">
    <source>
        <dbReference type="ARBA" id="ARBA00022737"/>
    </source>
</evidence>
<evidence type="ECO:0000256" key="5">
    <source>
        <dbReference type="SAM" id="SignalP"/>
    </source>
</evidence>
<dbReference type="InterPro" id="IPR032675">
    <property type="entry name" value="LRR_dom_sf"/>
</dbReference>
<dbReference type="Pfam" id="PF12799">
    <property type="entry name" value="LRR_4"/>
    <property type="match status" value="1"/>
</dbReference>
<dbReference type="GO" id="GO:0006955">
    <property type="term" value="P:immune response"/>
    <property type="evidence" value="ECO:0007669"/>
    <property type="project" value="InterPro"/>
</dbReference>
<dbReference type="PRINTS" id="PR00019">
    <property type="entry name" value="LEURICHRPT"/>
</dbReference>
<dbReference type="InterPro" id="IPR003591">
    <property type="entry name" value="Leu-rich_rpt_typical-subtyp"/>
</dbReference>
<proteinExistence type="predicted"/>
<feature type="signal peptide" evidence="5">
    <location>
        <begin position="1"/>
        <end position="28"/>
    </location>
</feature>
<name>A0AA88Y4F5_PINIB</name>
<evidence type="ECO:0000256" key="2">
    <source>
        <dbReference type="ARBA" id="ARBA00022729"/>
    </source>
</evidence>
<dbReference type="AlphaFoldDB" id="A0AA88Y4F5"/>
<dbReference type="InterPro" id="IPR050333">
    <property type="entry name" value="SLRP"/>
</dbReference>
<dbReference type="PROSITE" id="PS51450">
    <property type="entry name" value="LRR"/>
    <property type="match status" value="6"/>
</dbReference>
<dbReference type="InterPro" id="IPR000483">
    <property type="entry name" value="Cys-rich_flank_reg_C"/>
</dbReference>
<dbReference type="Proteomes" id="UP001186944">
    <property type="component" value="Unassembled WGS sequence"/>
</dbReference>
<keyword evidence="2 5" id="KW-0732">Signal</keyword>
<dbReference type="GO" id="GO:0004888">
    <property type="term" value="F:transmembrane signaling receptor activity"/>
    <property type="evidence" value="ECO:0007669"/>
    <property type="project" value="InterPro"/>
</dbReference>
<dbReference type="SMART" id="SM00369">
    <property type="entry name" value="LRR_TYP"/>
    <property type="match status" value="11"/>
</dbReference>
<organism evidence="7 8">
    <name type="scientific">Pinctada imbricata</name>
    <name type="common">Atlantic pearl-oyster</name>
    <name type="synonym">Pinctada martensii</name>
    <dbReference type="NCBI Taxonomy" id="66713"/>
    <lineage>
        <taxon>Eukaryota</taxon>
        <taxon>Metazoa</taxon>
        <taxon>Spiralia</taxon>
        <taxon>Lophotrochozoa</taxon>
        <taxon>Mollusca</taxon>
        <taxon>Bivalvia</taxon>
        <taxon>Autobranchia</taxon>
        <taxon>Pteriomorphia</taxon>
        <taxon>Pterioida</taxon>
        <taxon>Pterioidea</taxon>
        <taxon>Pteriidae</taxon>
        <taxon>Pinctada</taxon>
    </lineage>
</organism>
<dbReference type="PANTHER" id="PTHR45712:SF30">
    <property type="entry name" value="LRRNT DOMAIN-CONTAINING PROTEIN"/>
    <property type="match status" value="1"/>
</dbReference>
<dbReference type="GO" id="GO:0016020">
    <property type="term" value="C:membrane"/>
    <property type="evidence" value="ECO:0007669"/>
    <property type="project" value="InterPro"/>
</dbReference>
<evidence type="ECO:0000256" key="1">
    <source>
        <dbReference type="ARBA" id="ARBA00022614"/>
    </source>
</evidence>
<keyword evidence="1" id="KW-0433">Leucine-rich repeat</keyword>
<feature type="chain" id="PRO_5041733757" description="LRRCT domain-containing protein" evidence="5">
    <location>
        <begin position="29"/>
        <end position="731"/>
    </location>
</feature>
<sequence>MWHIDWKMSKSAALFGALFILLIPYSQCQCMSGCTCVNTSVSCYNVLTFLPHAFPQRTTNLSIHGSFIGPNLAIPFSSLMNLEILDLSNNNLHSVSESVFRFLRRLRYLNLGHNHLVRFDDFVFDHLTSLEVLDLSYNDFFIMPDVPFKNLVNLRIFNISYNKLTELKLGLRFQVMTKIESFDVSGNSFRNISPNALEMTHSWRSTIPKTVNMSDCNISFIHSNTFRYIRGLKKLSLAGNTNLSAANLISIFNSSGFEEVQSLDLSSIKFSNVSDVLESMRDLPVSELILSNNSIGEMPVSLRDYLRTLKILRADNNELTKVSQSITEIASLEELDLSFNKITTIHSSFQSSLTKIRVLNLAYNKLTSSSVKIENCQELEHLDLGHNLISNLTIPSTLTNVKDVNLAGNKITDLLPLSGLTSLEYFDISNNRLRKLKPFLFTYSKNVKVANFSGNQIREANEQTFRRHSPKNIDLSNNKLTRLLNMGWIETQRIDLHGNDIVAIDDQAFYALYSLKYLNLGNNNLSFLQPDAFLYLTNISDLILNHNILHNVVEIYSALQPLLHLERLDLSYNSLQSIQTGTFANARMLSFINLSNNMFVTINSTIFYGLELLKEVDLSFNKFSCNCDLIGLRDWLRETAVKLTNRYSNDSYRCAGPAGRIQEKIWTYDVTKFECDQTLLLIIIFSSVGGISMVVGAIAAIVCHFTANGGNVEATEWRGALWNTNQLGLSP</sequence>
<reference evidence="7" key="1">
    <citation type="submission" date="2019-08" db="EMBL/GenBank/DDBJ databases">
        <title>The improved chromosome-level genome for the pearl oyster Pinctada fucata martensii using PacBio sequencing and Hi-C.</title>
        <authorList>
            <person name="Zheng Z."/>
        </authorList>
    </citation>
    <scope>NUCLEOTIDE SEQUENCE</scope>
    <source>
        <strain evidence="7">ZZ-2019</strain>
        <tissue evidence="7">Adductor muscle</tissue>
    </source>
</reference>